<dbReference type="Proteomes" id="UP001224775">
    <property type="component" value="Unassembled WGS sequence"/>
</dbReference>
<accession>A0AAD8Y3P6</accession>
<reference evidence="2" key="1">
    <citation type="submission" date="2023-06" db="EMBL/GenBank/DDBJ databases">
        <title>Survivors Of The Sea: Transcriptome response of Skeletonema marinoi to long-term dormancy.</title>
        <authorList>
            <person name="Pinder M.I.M."/>
            <person name="Kourtchenko O."/>
            <person name="Robertson E.K."/>
            <person name="Larsson T."/>
            <person name="Maumus F."/>
            <person name="Osuna-Cruz C.M."/>
            <person name="Vancaester E."/>
            <person name="Stenow R."/>
            <person name="Vandepoele K."/>
            <person name="Ploug H."/>
            <person name="Bruchert V."/>
            <person name="Godhe A."/>
            <person name="Topel M."/>
        </authorList>
    </citation>
    <scope>NUCLEOTIDE SEQUENCE</scope>
    <source>
        <strain evidence="2">R05AC</strain>
    </source>
</reference>
<organism evidence="2 3">
    <name type="scientific">Skeletonema marinoi</name>
    <dbReference type="NCBI Taxonomy" id="267567"/>
    <lineage>
        <taxon>Eukaryota</taxon>
        <taxon>Sar</taxon>
        <taxon>Stramenopiles</taxon>
        <taxon>Ochrophyta</taxon>
        <taxon>Bacillariophyta</taxon>
        <taxon>Coscinodiscophyceae</taxon>
        <taxon>Thalassiosirophycidae</taxon>
        <taxon>Thalassiosirales</taxon>
        <taxon>Skeletonemataceae</taxon>
        <taxon>Skeletonema</taxon>
        <taxon>Skeletonema marinoi-dohrnii complex</taxon>
    </lineage>
</organism>
<evidence type="ECO:0000259" key="1">
    <source>
        <dbReference type="Pfam" id="PF20179"/>
    </source>
</evidence>
<feature type="domain" description="Mitochondrial splicing suppressor 51-like C-terminal" evidence="1">
    <location>
        <begin position="116"/>
        <end position="306"/>
    </location>
</feature>
<dbReference type="PANTHER" id="PTHR28069">
    <property type="entry name" value="GH20023P"/>
    <property type="match status" value="1"/>
</dbReference>
<name>A0AAD8Y3P6_9STRA</name>
<dbReference type="AlphaFoldDB" id="A0AAD8Y3P6"/>
<dbReference type="PANTHER" id="PTHR28069:SF1">
    <property type="entry name" value="PROTEIN MSS51, MITOCHONDRIAL"/>
    <property type="match status" value="1"/>
</dbReference>
<evidence type="ECO:0000313" key="2">
    <source>
        <dbReference type="EMBL" id="KAK1738633.1"/>
    </source>
</evidence>
<evidence type="ECO:0000313" key="3">
    <source>
        <dbReference type="Proteomes" id="UP001224775"/>
    </source>
</evidence>
<comment type="caution">
    <text evidence="2">The sequence shown here is derived from an EMBL/GenBank/DDBJ whole genome shotgun (WGS) entry which is preliminary data.</text>
</comment>
<sequence>MAMYIYRHQLRRFARNLSTAVDGCPNRGFAKRYPGAATQVLTVPPFSYDEVIANPSHPFVSPGQDESLERYIKWRGWNINSILSEHDLENESIREAAIGLLSHPLTFPLTLGRHWTTLLSGNKQAARICCVGARAECTLPNKYWRELLIGTLAIDTESDALTTIDFVGPDVPTQLKSKTITLDDDESTPKQLPKRELTMNFHSLYLHEVVLKILKSQPESSTEQIKNVWDGFVLFNPGLGHPNLTKHWKPTLKFLIGTGKPILFTAHSTIDAERDRQVLEKSLADCDDDRIVQYLVNSYASRMEFVDPFSKDHVLSPNHSYFLLR</sequence>
<keyword evidence="3" id="KW-1185">Reference proteome</keyword>
<gene>
    <name evidence="2" type="ORF">QTG54_010663</name>
</gene>
<dbReference type="InterPro" id="IPR046824">
    <property type="entry name" value="Mss51-like_C"/>
</dbReference>
<proteinExistence type="predicted"/>
<protein>
    <recommendedName>
        <fullName evidence="1">Mitochondrial splicing suppressor 51-like C-terminal domain-containing protein</fullName>
    </recommendedName>
</protein>
<dbReference type="Pfam" id="PF20179">
    <property type="entry name" value="MSS51_C"/>
    <property type="match status" value="1"/>
</dbReference>
<dbReference type="EMBL" id="JATAAI010000020">
    <property type="protein sequence ID" value="KAK1738633.1"/>
    <property type="molecule type" value="Genomic_DNA"/>
</dbReference>